<accession>A0A7S8IZR8</accession>
<name>A0A7S8IZR8_9BACT</name>
<proteinExistence type="predicted"/>
<evidence type="ECO:0000313" key="2">
    <source>
        <dbReference type="Proteomes" id="UP000593737"/>
    </source>
</evidence>
<protein>
    <submittedName>
        <fullName evidence="1">Uncharacterized protein</fullName>
    </submittedName>
</protein>
<dbReference type="Proteomes" id="UP000593737">
    <property type="component" value="Chromosome"/>
</dbReference>
<sequence>MESRTHWLECHGDAIDRGVLGLFGNGPLSWTTASDQSLIVEYQRFGRNQAPLQLRIHLPAGLGKDDSVSFQLDRAFVADVQITRITPKPDAEQPISDGIRFLWSSNVGEGAILVTVSYQPEHIGFLTARISVGDAASVSMRQFVYP</sequence>
<reference evidence="1 2" key="1">
    <citation type="journal article" date="2020" name="ISME J.">
        <title>Enrichment and physiological characterization of a novel comammox Nitrospira indicates ammonium inhibition of complete nitrification.</title>
        <authorList>
            <person name="Sakoula D."/>
            <person name="Koch H."/>
            <person name="Frank J."/>
            <person name="Jetten M.S.M."/>
            <person name="van Kessel M.A.H.J."/>
            <person name="Lucker S."/>
        </authorList>
    </citation>
    <scope>NUCLEOTIDE SEQUENCE [LARGE SCALE GENOMIC DNA]</scope>
    <source>
        <strain evidence="1">Comreactor17</strain>
    </source>
</reference>
<gene>
    <name evidence="1" type="ORF">Nkreftii_002322</name>
</gene>
<dbReference type="KEGG" id="nkf:Nkreftii_002322"/>
<dbReference type="AlphaFoldDB" id="A0A7S8IZR8"/>
<evidence type="ECO:0000313" key="1">
    <source>
        <dbReference type="EMBL" id="QPD04548.1"/>
    </source>
</evidence>
<organism evidence="1 2">
    <name type="scientific">Candidatus Nitrospira kreftii</name>
    <dbReference type="NCBI Taxonomy" id="2652173"/>
    <lineage>
        <taxon>Bacteria</taxon>
        <taxon>Pseudomonadati</taxon>
        <taxon>Nitrospirota</taxon>
        <taxon>Nitrospiria</taxon>
        <taxon>Nitrospirales</taxon>
        <taxon>Nitrospiraceae</taxon>
        <taxon>Nitrospira</taxon>
    </lineage>
</organism>
<dbReference type="EMBL" id="CP047423">
    <property type="protein sequence ID" value="QPD04548.1"/>
    <property type="molecule type" value="Genomic_DNA"/>
</dbReference>